<evidence type="ECO:0000313" key="2">
    <source>
        <dbReference type="EMBL" id="CAA7046235.1"/>
    </source>
</evidence>
<dbReference type="GO" id="GO:0006950">
    <property type="term" value="P:response to stress"/>
    <property type="evidence" value="ECO:0007669"/>
    <property type="project" value="TreeGrafter"/>
</dbReference>
<accession>A0A6D2K9P4</accession>
<sequence length="124" mass="14570">MMGLMGQSLFNLKKFSRSINNITAVRRHIFSTQASQRAYAIGKGREKVSWTADHDTGYYRPETIAKELDPYMMTTCKSDVKMRRGEELWWMPDPETGFYRPTFVRELDPVELRSIHFNEDIKTL</sequence>
<evidence type="ECO:0000313" key="3">
    <source>
        <dbReference type="Proteomes" id="UP000467841"/>
    </source>
</evidence>
<gene>
    <name evidence="2" type="ORF">MERR_LOCUS33470</name>
</gene>
<dbReference type="OrthoDB" id="780319at2759"/>
<organism evidence="2 3">
    <name type="scientific">Microthlaspi erraticum</name>
    <dbReference type="NCBI Taxonomy" id="1685480"/>
    <lineage>
        <taxon>Eukaryota</taxon>
        <taxon>Viridiplantae</taxon>
        <taxon>Streptophyta</taxon>
        <taxon>Embryophyta</taxon>
        <taxon>Tracheophyta</taxon>
        <taxon>Spermatophyta</taxon>
        <taxon>Magnoliopsida</taxon>
        <taxon>eudicotyledons</taxon>
        <taxon>Gunneridae</taxon>
        <taxon>Pentapetalae</taxon>
        <taxon>rosids</taxon>
        <taxon>malvids</taxon>
        <taxon>Brassicales</taxon>
        <taxon>Brassicaceae</taxon>
        <taxon>Coluteocarpeae</taxon>
        <taxon>Microthlaspi</taxon>
    </lineage>
</organism>
<name>A0A6D2K9P4_9BRAS</name>
<proteinExistence type="inferred from homology"/>
<dbReference type="PANTHER" id="PTHR33509:SF22">
    <property type="entry name" value="LATE EMBRYOGENESIS ABUNDANT PROTEIN 37"/>
    <property type="match status" value="1"/>
</dbReference>
<dbReference type="EMBL" id="CACVBM020001340">
    <property type="protein sequence ID" value="CAA7046235.1"/>
    <property type="molecule type" value="Genomic_DNA"/>
</dbReference>
<evidence type="ECO:0000256" key="1">
    <source>
        <dbReference type="ARBA" id="ARBA00007086"/>
    </source>
</evidence>
<keyword evidence="3" id="KW-1185">Reference proteome</keyword>
<reference evidence="2" key="1">
    <citation type="submission" date="2020-01" db="EMBL/GenBank/DDBJ databases">
        <authorList>
            <person name="Mishra B."/>
        </authorList>
    </citation>
    <scope>NUCLEOTIDE SEQUENCE [LARGE SCALE GENOMIC DNA]</scope>
</reference>
<dbReference type="GO" id="GO:0005739">
    <property type="term" value="C:mitochondrion"/>
    <property type="evidence" value="ECO:0007669"/>
    <property type="project" value="TreeGrafter"/>
</dbReference>
<comment type="caution">
    <text evidence="2">The sequence shown here is derived from an EMBL/GenBank/DDBJ whole genome shotgun (WGS) entry which is preliminary data.</text>
</comment>
<protein>
    <submittedName>
        <fullName evidence="2">Uncharacterized protein</fullName>
    </submittedName>
</protein>
<dbReference type="AlphaFoldDB" id="A0A6D2K9P4"/>
<comment type="similarity">
    <text evidence="1">Belongs to the LEA type 3 family.</text>
</comment>
<dbReference type="Pfam" id="PF03242">
    <property type="entry name" value="LEA_3a"/>
    <property type="match status" value="2"/>
</dbReference>
<dbReference type="PANTHER" id="PTHR33509">
    <property type="entry name" value="LATE EMBRYOGENIS ABUNDANT PROTEIN 2-RELATED"/>
    <property type="match status" value="1"/>
</dbReference>
<dbReference type="InterPro" id="IPR004926">
    <property type="entry name" value="LEA_3a"/>
</dbReference>
<dbReference type="Proteomes" id="UP000467841">
    <property type="component" value="Unassembled WGS sequence"/>
</dbReference>